<name>A0ACD5A660_9ACTN</name>
<keyword evidence="2" id="KW-1185">Reference proteome</keyword>
<gene>
    <name evidence="1" type="ORF">V2W30_04445</name>
</gene>
<sequence length="700" mass="77317">MSVRLTPLLPQRRTGAGTDLRGVRRRVVVLVRGQMRPPVHERALRVVEREPADAPQIQQLRVGDAVERRHRAVQVVRRAPVLAEGLERHRPVGPQLGVVHERERLVEVAGRPLRVPRVEGEHGPVRPRGGARRVRAQRLRVAGEGRFCVTQLRLQRPLCGQESGVRRSERQAVVDVGAGRVEPAARQQQIGAVDQRVDMVRFEIEGPVQVAQRTRVVAQFPQQIGPVEVRLVERRREPDRRRVVRERLPVVPEGAVLRGPLEVVVPVVRVAADHLVVVLQRGRVVAAGPAHLRPVVQQHRAVQELLVRAEVGVGDRHRLVDQREGGVRVAAVQLHEGARVAHERPHQDPLVRIGVHVGDRDRGVHPGQGEILVVVVLRQEARVEHRHQVRRPHVGVRRRRAAPHLLEVREGVRAASQVAQARAGLVGQVPVRTAGLLVGEQGAAAQREVDHGLVEPFGEAGVDGLRDGVDARAPRVGAPLQVVWDRAEPQRRLVPGGEDRGARGVPAGPFGRGQCRVRPAQARIAAGAVGVDEQLREIRVGQQLRVDARDAGRAHGVRGERRAQQVVGGPRAVHDDGQERRVAAAQQHRHQVAVRGVGVVQVPEDDRHPARTRQPGPVHEEFGDAVRDAQRPGRRIEAGALRRHGELGEGLRRCRHDREQFRRDGLHLGGPCGGHQLAIPRDEFGHRPVEQEVRGGERPA</sequence>
<evidence type="ECO:0000313" key="1">
    <source>
        <dbReference type="EMBL" id="WWQ62679.1"/>
    </source>
</evidence>
<reference evidence="1" key="1">
    <citation type="journal article" date="2025" name="Int. J. Syst. Evol. Microbiol.">
        <title>Streptomyces citrinus sp. nov., with yellow diffusible pigment.</title>
        <authorList>
            <person name="He Y."/>
            <person name="Yang E."/>
            <person name="Xu J."/>
            <person name="Sun Y."/>
            <person name="Sun L."/>
        </authorList>
    </citation>
    <scope>NUCLEOTIDE SEQUENCE</scope>
    <source>
        <strain evidence="1">Q6</strain>
    </source>
</reference>
<dbReference type="EMBL" id="CP146022">
    <property type="protein sequence ID" value="WWQ62679.1"/>
    <property type="molecule type" value="Genomic_DNA"/>
</dbReference>
<proteinExistence type="predicted"/>
<evidence type="ECO:0000313" key="2">
    <source>
        <dbReference type="Proteomes" id="UP001432251"/>
    </source>
</evidence>
<accession>A0ACD5A660</accession>
<dbReference type="Proteomes" id="UP001432251">
    <property type="component" value="Chromosome"/>
</dbReference>
<organism evidence="1 2">
    <name type="scientific">Streptomyces citrinus</name>
    <dbReference type="NCBI Taxonomy" id="3118173"/>
    <lineage>
        <taxon>Bacteria</taxon>
        <taxon>Bacillati</taxon>
        <taxon>Actinomycetota</taxon>
        <taxon>Actinomycetes</taxon>
        <taxon>Kitasatosporales</taxon>
        <taxon>Streptomycetaceae</taxon>
        <taxon>Streptomyces</taxon>
    </lineage>
</organism>
<protein>
    <submittedName>
        <fullName evidence="1">Uncharacterized protein</fullName>
    </submittedName>
</protein>